<dbReference type="Pfam" id="PF02463">
    <property type="entry name" value="SMC_N"/>
    <property type="match status" value="1"/>
</dbReference>
<accession>A0A1E5L953</accession>
<keyword evidence="10 12" id="KW-0234">DNA repair</keyword>
<dbReference type="PROSITE" id="PS00617">
    <property type="entry name" value="RECF_1"/>
    <property type="match status" value="1"/>
</dbReference>
<dbReference type="GO" id="GO:0006302">
    <property type="term" value="P:double-strand break repair"/>
    <property type="evidence" value="ECO:0007669"/>
    <property type="project" value="TreeGrafter"/>
</dbReference>
<dbReference type="Gene3D" id="1.20.1050.90">
    <property type="entry name" value="RecF/RecN/SMC, N-terminal domain"/>
    <property type="match status" value="1"/>
</dbReference>
<evidence type="ECO:0000256" key="4">
    <source>
        <dbReference type="ARBA" id="ARBA00022490"/>
    </source>
</evidence>
<evidence type="ECO:0000256" key="3">
    <source>
        <dbReference type="ARBA" id="ARBA00020170"/>
    </source>
</evidence>
<dbReference type="PANTHER" id="PTHR32182">
    <property type="entry name" value="DNA REPLICATION AND REPAIR PROTEIN RECF"/>
    <property type="match status" value="1"/>
</dbReference>
<dbReference type="GO" id="GO:0003697">
    <property type="term" value="F:single-stranded DNA binding"/>
    <property type="evidence" value="ECO:0007669"/>
    <property type="project" value="UniProtKB-UniRule"/>
</dbReference>
<keyword evidence="6 12" id="KW-0547">Nucleotide-binding</keyword>
<keyword evidence="8 12" id="KW-0067">ATP-binding</keyword>
<reference evidence="15 16" key="1">
    <citation type="submission" date="2016-09" db="EMBL/GenBank/DDBJ databases">
        <title>Desulfuribacillus arsenicus sp. nov., an obligately anaerobic, dissimilatory arsenic- and antimonate-reducing bacterium isolated from anoxic sediments.</title>
        <authorList>
            <person name="Abin C.A."/>
            <person name="Hollibaugh J.T."/>
        </authorList>
    </citation>
    <scope>NUCLEOTIDE SEQUENCE [LARGE SCALE GENOMIC DNA]</scope>
    <source>
        <strain evidence="15 16">MLFW-2</strain>
    </source>
</reference>
<proteinExistence type="inferred from homology"/>
<evidence type="ECO:0000259" key="14">
    <source>
        <dbReference type="Pfam" id="PF02463"/>
    </source>
</evidence>
<evidence type="ECO:0000313" key="16">
    <source>
        <dbReference type="Proteomes" id="UP000095255"/>
    </source>
</evidence>
<evidence type="ECO:0000256" key="11">
    <source>
        <dbReference type="ARBA" id="ARBA00023236"/>
    </source>
</evidence>
<dbReference type="AlphaFoldDB" id="A0A1E5L953"/>
<feature type="binding site" evidence="12">
    <location>
        <begin position="30"/>
        <end position="37"/>
    </location>
    <ligand>
        <name>ATP</name>
        <dbReference type="ChEBI" id="CHEBI:30616"/>
    </ligand>
</feature>
<dbReference type="RefSeq" id="WP_069701068.1">
    <property type="nucleotide sequence ID" value="NZ_MJAT01000003.1"/>
</dbReference>
<evidence type="ECO:0000256" key="7">
    <source>
        <dbReference type="ARBA" id="ARBA00022763"/>
    </source>
</evidence>
<dbReference type="OrthoDB" id="9803889at2"/>
<dbReference type="Proteomes" id="UP000095255">
    <property type="component" value="Unassembled WGS sequence"/>
</dbReference>
<dbReference type="NCBIfam" id="TIGR00611">
    <property type="entry name" value="recf"/>
    <property type="match status" value="1"/>
</dbReference>
<evidence type="ECO:0000256" key="8">
    <source>
        <dbReference type="ARBA" id="ARBA00022840"/>
    </source>
</evidence>
<dbReference type="PANTHER" id="PTHR32182:SF0">
    <property type="entry name" value="DNA REPLICATION AND REPAIR PROTEIN RECF"/>
    <property type="match status" value="1"/>
</dbReference>
<dbReference type="InterPro" id="IPR027417">
    <property type="entry name" value="P-loop_NTPase"/>
</dbReference>
<comment type="similarity">
    <text evidence="2 12 13">Belongs to the RecF family.</text>
</comment>
<evidence type="ECO:0000256" key="6">
    <source>
        <dbReference type="ARBA" id="ARBA00022741"/>
    </source>
</evidence>
<dbReference type="HAMAP" id="MF_00365">
    <property type="entry name" value="RecF"/>
    <property type="match status" value="1"/>
</dbReference>
<protein>
    <recommendedName>
        <fullName evidence="3 12">DNA replication and repair protein RecF</fullName>
    </recommendedName>
</protein>
<dbReference type="InterPro" id="IPR003395">
    <property type="entry name" value="RecF/RecN/SMC_N"/>
</dbReference>
<dbReference type="GO" id="GO:0005737">
    <property type="term" value="C:cytoplasm"/>
    <property type="evidence" value="ECO:0007669"/>
    <property type="project" value="UniProtKB-SubCell"/>
</dbReference>
<keyword evidence="4 12" id="KW-0963">Cytoplasm</keyword>
<evidence type="ECO:0000256" key="13">
    <source>
        <dbReference type="RuleBase" id="RU000578"/>
    </source>
</evidence>
<dbReference type="InterPro" id="IPR042174">
    <property type="entry name" value="RecF_2"/>
</dbReference>
<dbReference type="GO" id="GO:0005524">
    <property type="term" value="F:ATP binding"/>
    <property type="evidence" value="ECO:0007669"/>
    <property type="project" value="UniProtKB-UniRule"/>
</dbReference>
<evidence type="ECO:0000313" key="15">
    <source>
        <dbReference type="EMBL" id="OEH86473.1"/>
    </source>
</evidence>
<name>A0A1E5L953_9FIRM</name>
<dbReference type="STRING" id="1390249.BHU72_12725"/>
<evidence type="ECO:0000256" key="2">
    <source>
        <dbReference type="ARBA" id="ARBA00008016"/>
    </source>
</evidence>
<keyword evidence="7 12" id="KW-0227">DNA damage</keyword>
<organism evidence="15 16">
    <name type="scientific">Desulfuribacillus stibiiarsenatis</name>
    <dbReference type="NCBI Taxonomy" id="1390249"/>
    <lineage>
        <taxon>Bacteria</taxon>
        <taxon>Bacillati</taxon>
        <taxon>Bacillota</taxon>
        <taxon>Desulfuribacillia</taxon>
        <taxon>Desulfuribacillales</taxon>
        <taxon>Desulfuribacillaceae</taxon>
        <taxon>Desulfuribacillus</taxon>
    </lineage>
</organism>
<dbReference type="SUPFAM" id="SSF52540">
    <property type="entry name" value="P-loop containing nucleoside triphosphate hydrolases"/>
    <property type="match status" value="1"/>
</dbReference>
<dbReference type="InterPro" id="IPR001238">
    <property type="entry name" value="DNA-binding_RecF"/>
</dbReference>
<comment type="subcellular location">
    <subcellularLocation>
        <location evidence="1 12 13">Cytoplasm</location>
    </subcellularLocation>
</comment>
<evidence type="ECO:0000256" key="5">
    <source>
        <dbReference type="ARBA" id="ARBA00022705"/>
    </source>
</evidence>
<feature type="domain" description="RecF/RecN/SMC N-terminal" evidence="14">
    <location>
        <begin position="3"/>
        <end position="334"/>
    </location>
</feature>
<dbReference type="PROSITE" id="PS00618">
    <property type="entry name" value="RECF_2"/>
    <property type="match status" value="1"/>
</dbReference>
<dbReference type="GO" id="GO:0009432">
    <property type="term" value="P:SOS response"/>
    <property type="evidence" value="ECO:0007669"/>
    <property type="project" value="UniProtKB-UniRule"/>
</dbReference>
<keyword evidence="5 12" id="KW-0235">DNA replication</keyword>
<comment type="caution">
    <text evidence="15">The sequence shown here is derived from an EMBL/GenBank/DDBJ whole genome shotgun (WGS) entry which is preliminary data.</text>
</comment>
<evidence type="ECO:0000256" key="1">
    <source>
        <dbReference type="ARBA" id="ARBA00004496"/>
    </source>
</evidence>
<comment type="function">
    <text evidence="12 13">The RecF protein is involved in DNA metabolism; it is required for DNA replication and normal SOS inducibility. RecF binds preferentially to single-stranded, linear DNA. It also seems to bind ATP.</text>
</comment>
<dbReference type="InterPro" id="IPR018078">
    <property type="entry name" value="DNA-binding_RecF_CS"/>
</dbReference>
<gene>
    <name evidence="12" type="primary">recF</name>
    <name evidence="15" type="ORF">BHU72_12725</name>
</gene>
<evidence type="ECO:0000256" key="9">
    <source>
        <dbReference type="ARBA" id="ARBA00023125"/>
    </source>
</evidence>
<keyword evidence="16" id="KW-1185">Reference proteome</keyword>
<dbReference type="CDD" id="cd03242">
    <property type="entry name" value="ABC_RecF"/>
    <property type="match status" value="1"/>
</dbReference>
<dbReference type="GO" id="GO:0000731">
    <property type="term" value="P:DNA synthesis involved in DNA repair"/>
    <property type="evidence" value="ECO:0007669"/>
    <property type="project" value="TreeGrafter"/>
</dbReference>
<evidence type="ECO:0000256" key="10">
    <source>
        <dbReference type="ARBA" id="ARBA00023204"/>
    </source>
</evidence>
<evidence type="ECO:0000256" key="12">
    <source>
        <dbReference type="HAMAP-Rule" id="MF_00365"/>
    </source>
</evidence>
<dbReference type="Gene3D" id="3.40.50.300">
    <property type="entry name" value="P-loop containing nucleotide triphosphate hydrolases"/>
    <property type="match status" value="1"/>
</dbReference>
<sequence>MRLQRLRLEFYRNYQKLDISFDGQIHFFVGDNAQGKTNILESIYLLAFTKSHRTNKDRELIYWGCEHARIQSELILYDRPTELEVQIHPLGKKVLINRLEQKKISKYLGQVKVVLFAPEDLQLIKGSPQQRRRFIDRALGQLKPKYVSDLAHYQKVLQQRNQLLKDIYKKPSLLPTLELWDLQLIEYGKEVIKARQQFVNKIQELAEDIHDRITNGQEKLRLTYSANCLADDFQEKLIKYRDRDMATGTTNCGPHRDELDFSINEIDAKIYGSQGQQRTTALSLKLAELQYIQSSTGDYPILLLDDVLSELDQHRQKQLLDSIGQDIQTFVTTTDIIGIEHEIMKRADFFFIHGGNLVKKS</sequence>
<dbReference type="EMBL" id="MJAT01000003">
    <property type="protein sequence ID" value="OEH86473.1"/>
    <property type="molecule type" value="Genomic_DNA"/>
</dbReference>
<keyword evidence="11 12" id="KW-0742">SOS response</keyword>
<keyword evidence="9 12" id="KW-0238">DNA-binding</keyword>
<dbReference type="GO" id="GO:0006260">
    <property type="term" value="P:DNA replication"/>
    <property type="evidence" value="ECO:0007669"/>
    <property type="project" value="UniProtKB-UniRule"/>
</dbReference>